<feature type="region of interest" description="Disordered" evidence="6">
    <location>
        <begin position="1"/>
        <end position="20"/>
    </location>
</feature>
<comment type="subcellular location">
    <subcellularLocation>
        <location evidence="1">Cell membrane</location>
        <topology evidence="1">Multi-pass membrane protein</topology>
    </subcellularLocation>
</comment>
<feature type="transmembrane region" description="Helical" evidence="7">
    <location>
        <begin position="299"/>
        <end position="316"/>
    </location>
</feature>
<accession>A0A1H9F1J4</accession>
<feature type="transmembrane region" description="Helical" evidence="7">
    <location>
        <begin position="745"/>
        <end position="767"/>
    </location>
</feature>
<dbReference type="SUPFAM" id="SSF82866">
    <property type="entry name" value="Multidrug efflux transporter AcrB transmembrane domain"/>
    <property type="match status" value="2"/>
</dbReference>
<dbReference type="InterPro" id="IPR004869">
    <property type="entry name" value="MMPL_dom"/>
</dbReference>
<reference evidence="10" key="1">
    <citation type="submission" date="2016-10" db="EMBL/GenBank/DDBJ databases">
        <authorList>
            <person name="Varghese N."/>
            <person name="Submissions S."/>
        </authorList>
    </citation>
    <scope>NUCLEOTIDE SEQUENCE [LARGE SCALE GENOMIC DNA]</scope>
    <source>
        <strain evidence="10">DSM 18887</strain>
    </source>
</reference>
<dbReference type="AlphaFoldDB" id="A0A1H9F1J4"/>
<keyword evidence="2" id="KW-1003">Cell membrane</keyword>
<dbReference type="PANTHER" id="PTHR33406:SF10">
    <property type="entry name" value="SSD DOMAIN-CONTAINING PROTEIN"/>
    <property type="match status" value="1"/>
</dbReference>
<evidence type="ECO:0000256" key="6">
    <source>
        <dbReference type="SAM" id="MobiDB-lite"/>
    </source>
</evidence>
<evidence type="ECO:0000256" key="3">
    <source>
        <dbReference type="ARBA" id="ARBA00022692"/>
    </source>
</evidence>
<organism evidence="9 10">
    <name type="scientific">Amphritea atlantica</name>
    <dbReference type="NCBI Taxonomy" id="355243"/>
    <lineage>
        <taxon>Bacteria</taxon>
        <taxon>Pseudomonadati</taxon>
        <taxon>Pseudomonadota</taxon>
        <taxon>Gammaproteobacteria</taxon>
        <taxon>Oceanospirillales</taxon>
        <taxon>Oceanospirillaceae</taxon>
        <taxon>Amphritea</taxon>
    </lineage>
</organism>
<feature type="transmembrane region" description="Helical" evidence="7">
    <location>
        <begin position="648"/>
        <end position="664"/>
    </location>
</feature>
<evidence type="ECO:0000259" key="8">
    <source>
        <dbReference type="PROSITE" id="PS50156"/>
    </source>
</evidence>
<dbReference type="GO" id="GO:0005886">
    <property type="term" value="C:plasma membrane"/>
    <property type="evidence" value="ECO:0007669"/>
    <property type="project" value="UniProtKB-SubCell"/>
</dbReference>
<dbReference type="InterPro" id="IPR000731">
    <property type="entry name" value="SSD"/>
</dbReference>
<evidence type="ECO:0000256" key="2">
    <source>
        <dbReference type="ARBA" id="ARBA00022475"/>
    </source>
</evidence>
<dbReference type="InterPro" id="IPR050545">
    <property type="entry name" value="Mycobact_MmpL"/>
</dbReference>
<feature type="transmembrane region" description="Helical" evidence="7">
    <location>
        <begin position="272"/>
        <end position="293"/>
    </location>
</feature>
<dbReference type="RefSeq" id="WP_245756510.1">
    <property type="nucleotide sequence ID" value="NZ_FOGB01000002.1"/>
</dbReference>
<dbReference type="Pfam" id="PF03176">
    <property type="entry name" value="MMPL"/>
    <property type="match status" value="2"/>
</dbReference>
<evidence type="ECO:0000256" key="7">
    <source>
        <dbReference type="SAM" id="Phobius"/>
    </source>
</evidence>
<keyword evidence="3 7" id="KW-0812">Transmembrane</keyword>
<evidence type="ECO:0000313" key="9">
    <source>
        <dbReference type="EMBL" id="SEQ31098.1"/>
    </source>
</evidence>
<sequence>MNSANNIKTAAASSQPEAFDPHSGSFIERLVFNQRRLVLVFCLIISIGLGWQASQLGLNASFEKMIPTGHPFITNFLANRSSLAGLGNSLRVAVGVKQGTIYDQQYLQTLQQINDELYLLPGVDRPYLKSLWTPSTRWIAVTEEGMDGGTVIPGNFDGSAASLEQVRLNVQRSGEIGQLVSANFRSSIVYVPLLDKDPRTGEPLDYGQLSRQLEQIRTRYQSDNIEIHITGFAKIVGDLIEGMQQVLVFFVLAVAIATAVLFAYTRCLRSSLLVMGCSLIGVLWQLGMLQLFGFDLNPYSILVPFLVFAIGISHGAQKMNGVMRDIGSGMAPYVATRNTFRRLFRTGIAALITDAFGFAVLLVIDIGVIRELAIAASLGVAVLIISNLVLLPVLLSYIGVTPKAAARSVEHDCVGAGDDGSDREIHQVLPGRLWKFFALFTERKWALTALTVAAGLAVFGSVVGSRLQIGDLEPGAPELRADSRYNLDTAFMADNYAASSDIFVVMVKTAVDSCTHYSVLSKVRELTGQLERLPGVESTNSMARLSRYAMVGYNEGNFKWLELIPNNAALGAVQARAPRELFNADCSLLSVYVYLKDHKAATLNSVVEVAQTFAADNSDDEARFMLAAGNSGIEAATNIVVKKAMNQMMYMVYGAVIILCWITFRTWRGVVAAVLPLMLTSVMCQALMVKLGIGVKVAILPVIALGVGIGVDYALYVLSVLLMGLRFGMTVTQAYQLALRQTGRIVMLTGATLAVGVATWVFSPILFQADMGILLAFMFLFNMLGALILLPALAHFLFGSTVLAPPVSSSAPGQKHNSHDPDGLKSQPLTEENSHA</sequence>
<evidence type="ECO:0000256" key="4">
    <source>
        <dbReference type="ARBA" id="ARBA00022989"/>
    </source>
</evidence>
<keyword evidence="4 7" id="KW-1133">Transmembrane helix</keyword>
<feature type="transmembrane region" description="Helical" evidence="7">
    <location>
        <begin position="445"/>
        <end position="464"/>
    </location>
</feature>
<keyword evidence="5 7" id="KW-0472">Membrane</keyword>
<feature type="compositionally biased region" description="Polar residues" evidence="6">
    <location>
        <begin position="1"/>
        <end position="16"/>
    </location>
</feature>
<feature type="region of interest" description="Disordered" evidence="6">
    <location>
        <begin position="809"/>
        <end position="836"/>
    </location>
</feature>
<dbReference type="PANTHER" id="PTHR33406">
    <property type="entry name" value="MEMBRANE PROTEIN MJ1562-RELATED"/>
    <property type="match status" value="1"/>
</dbReference>
<feature type="transmembrane region" description="Helical" evidence="7">
    <location>
        <begin position="347"/>
        <end position="368"/>
    </location>
</feature>
<dbReference type="Gene3D" id="1.20.1640.10">
    <property type="entry name" value="Multidrug efflux transporter AcrB transmembrane domain"/>
    <property type="match status" value="2"/>
</dbReference>
<feature type="domain" description="SSD" evidence="8">
    <location>
        <begin position="286"/>
        <end position="397"/>
    </location>
</feature>
<feature type="compositionally biased region" description="Polar residues" evidence="6">
    <location>
        <begin position="827"/>
        <end position="836"/>
    </location>
</feature>
<dbReference type="Proteomes" id="UP000198749">
    <property type="component" value="Unassembled WGS sequence"/>
</dbReference>
<name>A0A1H9F1J4_9GAMM</name>
<proteinExistence type="predicted"/>
<evidence type="ECO:0000256" key="1">
    <source>
        <dbReference type="ARBA" id="ARBA00004651"/>
    </source>
</evidence>
<dbReference type="PROSITE" id="PS50156">
    <property type="entry name" value="SSD"/>
    <property type="match status" value="1"/>
</dbReference>
<keyword evidence="10" id="KW-1185">Reference proteome</keyword>
<feature type="transmembrane region" description="Helical" evidence="7">
    <location>
        <begin position="374"/>
        <end position="398"/>
    </location>
</feature>
<feature type="transmembrane region" description="Helical" evidence="7">
    <location>
        <begin position="699"/>
        <end position="725"/>
    </location>
</feature>
<evidence type="ECO:0000313" key="10">
    <source>
        <dbReference type="Proteomes" id="UP000198749"/>
    </source>
</evidence>
<protein>
    <recommendedName>
        <fullName evidence="8">SSD domain-containing protein</fullName>
    </recommendedName>
</protein>
<feature type="transmembrane region" description="Helical" evidence="7">
    <location>
        <begin position="773"/>
        <end position="798"/>
    </location>
</feature>
<feature type="transmembrane region" description="Helical" evidence="7">
    <location>
        <begin position="246"/>
        <end position="265"/>
    </location>
</feature>
<dbReference type="STRING" id="355243.SAMN03080615_01159"/>
<gene>
    <name evidence="9" type="ORF">SAMN03080615_01159</name>
</gene>
<dbReference type="EMBL" id="FOGB01000002">
    <property type="protein sequence ID" value="SEQ31098.1"/>
    <property type="molecule type" value="Genomic_DNA"/>
</dbReference>
<evidence type="ECO:0000256" key="5">
    <source>
        <dbReference type="ARBA" id="ARBA00023136"/>
    </source>
</evidence>
<feature type="transmembrane region" description="Helical" evidence="7">
    <location>
        <begin position="671"/>
        <end position="693"/>
    </location>
</feature>
<feature type="transmembrane region" description="Helical" evidence="7">
    <location>
        <begin position="37"/>
        <end position="54"/>
    </location>
</feature>